<accession>A0A2K9NHP1</accession>
<dbReference type="EMBL" id="CP025612">
    <property type="protein sequence ID" value="AUN32599.1"/>
    <property type="molecule type" value="Genomic_DNA"/>
</dbReference>
<keyword evidence="1" id="KW-0472">Membrane</keyword>
<evidence type="ECO:0000256" key="1">
    <source>
        <dbReference type="SAM" id="Phobius"/>
    </source>
</evidence>
<dbReference type="AlphaFoldDB" id="A0A2K9NHP1"/>
<reference evidence="2 3" key="1">
    <citation type="submission" date="2017-12" db="EMBL/GenBank/DDBJ databases">
        <title>Genomes of bacteria within cyanobacterial aggregates.</title>
        <authorList>
            <person name="Cai H."/>
        </authorList>
    </citation>
    <scope>NUCLEOTIDE SEQUENCE [LARGE SCALE GENOMIC DNA]</scope>
    <source>
        <strain evidence="2 3">TH16</strain>
    </source>
</reference>
<dbReference type="KEGG" id="ncb:C0V82_19900"/>
<feature type="transmembrane region" description="Helical" evidence="1">
    <location>
        <begin position="124"/>
        <end position="143"/>
    </location>
</feature>
<feature type="transmembrane region" description="Helical" evidence="1">
    <location>
        <begin position="183"/>
        <end position="208"/>
    </location>
</feature>
<keyword evidence="1" id="KW-0812">Transmembrane</keyword>
<dbReference type="Proteomes" id="UP000234752">
    <property type="component" value="Chromosome eg_2"/>
</dbReference>
<evidence type="ECO:0000313" key="3">
    <source>
        <dbReference type="Proteomes" id="UP000234752"/>
    </source>
</evidence>
<evidence type="ECO:0000313" key="2">
    <source>
        <dbReference type="EMBL" id="AUN32599.1"/>
    </source>
</evidence>
<feature type="transmembrane region" description="Helical" evidence="1">
    <location>
        <begin position="150"/>
        <end position="171"/>
    </location>
</feature>
<dbReference type="RefSeq" id="WP_102114132.1">
    <property type="nucleotide sequence ID" value="NZ_BMGN01000007.1"/>
</dbReference>
<protein>
    <submittedName>
        <fullName evidence="2">Uncharacterized protein</fullName>
    </submittedName>
</protein>
<keyword evidence="3" id="KW-1185">Reference proteome</keyword>
<name>A0A2K9NHP1_9PROT</name>
<proteinExistence type="predicted"/>
<gene>
    <name evidence="2" type="ORF">C0V82_19900</name>
</gene>
<keyword evidence="1" id="KW-1133">Transmembrane helix</keyword>
<organism evidence="2 3">
    <name type="scientific">Niveispirillum cyanobacteriorum</name>
    <dbReference type="NCBI Taxonomy" id="1612173"/>
    <lineage>
        <taxon>Bacteria</taxon>
        <taxon>Pseudomonadati</taxon>
        <taxon>Pseudomonadota</taxon>
        <taxon>Alphaproteobacteria</taxon>
        <taxon>Rhodospirillales</taxon>
        <taxon>Azospirillaceae</taxon>
        <taxon>Niveispirillum</taxon>
    </lineage>
</organism>
<sequence length="463" mass="52464">MLAEAQPDRLAAEHCLTMFKYVRTLIWRVHSLIVFRNPPPKPEAPTMAERDLFLLNVPANIRELSASRWAIFLLTFSSALTVAEDSKGAGFWMQFIDAVSSTSVEISLFILGILRSIAFIRNTSLIFIQLIFTIAAALITKLLQIPHEPIALLFIISAFMSIAFWISAWTIDKQYLSPTGTFYWLAIRLVYVSQFCIIMLTIPLFLWLNKLAGTIDSSTDKSKRCCTPGCPKYQWELGRQCKPCEQDGVTSYVRVDRAIDRPYVSICPACCSSHHIWHAGKMKETLHLRRTECIWSDQGCTQDEGHKAIQIVGTGGVDTTPVLQWIVEQVTEVKNWKRPEKWPYRLPLKLAGLSTTRPLKLTVYEYNSSQTLLHEDIPVLLVLPKPGLLQDFPSTPINIALDGLVFASKRPFIWIWWPDTYGPPPGTDRVGVVTNAIELSRVLDIRSMTAAVRTERKLVEVMK</sequence>